<evidence type="ECO:0000259" key="1">
    <source>
        <dbReference type="Pfam" id="PF24964"/>
    </source>
</evidence>
<dbReference type="PANTHER" id="PTHR33889">
    <property type="entry name" value="OS04G0681850 PROTEIN"/>
    <property type="match status" value="1"/>
</dbReference>
<accession>A0A8J5IGH1</accession>
<reference evidence="2" key="1">
    <citation type="submission" date="2021-01" db="EMBL/GenBank/DDBJ databases">
        <title>Phytophthora aleatoria, a newly-described species from Pinus radiata is distinct from Phytophthora cactorum isolates based on comparative genomics.</title>
        <authorList>
            <person name="Mcdougal R."/>
            <person name="Panda P."/>
            <person name="Williams N."/>
            <person name="Studholme D.J."/>
        </authorList>
    </citation>
    <scope>NUCLEOTIDE SEQUENCE</scope>
    <source>
        <strain evidence="2">NZFS 4037</strain>
    </source>
</reference>
<dbReference type="InterPro" id="IPR056671">
    <property type="entry name" value="DUF7769"/>
</dbReference>
<dbReference type="Pfam" id="PF24964">
    <property type="entry name" value="DUF7769"/>
    <property type="match status" value="1"/>
</dbReference>
<organism evidence="2 3">
    <name type="scientific">Phytophthora aleatoria</name>
    <dbReference type="NCBI Taxonomy" id="2496075"/>
    <lineage>
        <taxon>Eukaryota</taxon>
        <taxon>Sar</taxon>
        <taxon>Stramenopiles</taxon>
        <taxon>Oomycota</taxon>
        <taxon>Peronosporomycetes</taxon>
        <taxon>Peronosporales</taxon>
        <taxon>Peronosporaceae</taxon>
        <taxon>Phytophthora</taxon>
    </lineage>
</organism>
<evidence type="ECO:0000313" key="2">
    <source>
        <dbReference type="EMBL" id="KAG6961156.1"/>
    </source>
</evidence>
<proteinExistence type="predicted"/>
<gene>
    <name evidence="2" type="ORF">JG688_00009250</name>
</gene>
<dbReference type="EMBL" id="JAENGY010000522">
    <property type="protein sequence ID" value="KAG6961156.1"/>
    <property type="molecule type" value="Genomic_DNA"/>
</dbReference>
<sequence length="153" mass="16803">MAKPNTIRKTKLTDTERQRVLMALLLCSTNGDLKRGDFSAVAAVEGVHPSTISRLWAPSDPTPTLERLRGADVAQHSTIRSAVAACGMAPTTLFWQLRQGRPRTDTSVVEPVLTDANKAERLQFALSHIRCDTIKYVNMHLCGVYATSATLRV</sequence>
<dbReference type="AlphaFoldDB" id="A0A8J5IGH1"/>
<name>A0A8J5IGH1_9STRA</name>
<dbReference type="Proteomes" id="UP000709295">
    <property type="component" value="Unassembled WGS sequence"/>
</dbReference>
<feature type="domain" description="DUF7769" evidence="1">
    <location>
        <begin position="12"/>
        <end position="56"/>
    </location>
</feature>
<dbReference type="PANTHER" id="PTHR33889:SF7">
    <property type="entry name" value="OS04G0681850 PROTEIN"/>
    <property type="match status" value="1"/>
</dbReference>
<keyword evidence="3" id="KW-1185">Reference proteome</keyword>
<protein>
    <recommendedName>
        <fullName evidence="1">DUF7769 domain-containing protein</fullName>
    </recommendedName>
</protein>
<comment type="caution">
    <text evidence="2">The sequence shown here is derived from an EMBL/GenBank/DDBJ whole genome shotgun (WGS) entry which is preliminary data.</text>
</comment>
<evidence type="ECO:0000313" key="3">
    <source>
        <dbReference type="Proteomes" id="UP000709295"/>
    </source>
</evidence>